<dbReference type="AlphaFoldDB" id="A0A9D1JM37"/>
<proteinExistence type="predicted"/>
<dbReference type="GO" id="GO:0005829">
    <property type="term" value="C:cytosol"/>
    <property type="evidence" value="ECO:0007669"/>
    <property type="project" value="TreeGrafter"/>
</dbReference>
<gene>
    <name evidence="1" type="ORF">IAB44_16115</name>
</gene>
<evidence type="ECO:0000313" key="1">
    <source>
        <dbReference type="EMBL" id="HIS33049.1"/>
    </source>
</evidence>
<dbReference type="Pfam" id="PF08282">
    <property type="entry name" value="Hydrolase_3"/>
    <property type="match status" value="1"/>
</dbReference>
<dbReference type="EMBL" id="DVIQ01000110">
    <property type="protein sequence ID" value="HIS33049.1"/>
    <property type="molecule type" value="Genomic_DNA"/>
</dbReference>
<dbReference type="Gene3D" id="3.30.1240.10">
    <property type="match status" value="1"/>
</dbReference>
<dbReference type="InterPro" id="IPR000150">
    <property type="entry name" value="Cof"/>
</dbReference>
<evidence type="ECO:0000313" key="2">
    <source>
        <dbReference type="Proteomes" id="UP000823935"/>
    </source>
</evidence>
<dbReference type="PANTHER" id="PTHR10000:SF25">
    <property type="entry name" value="PHOSPHATASE YKRA-RELATED"/>
    <property type="match status" value="1"/>
</dbReference>
<dbReference type="NCBIfam" id="TIGR00099">
    <property type="entry name" value="Cof-subfamily"/>
    <property type="match status" value="1"/>
</dbReference>
<name>A0A9D1JM37_9FIRM</name>
<keyword evidence="1" id="KW-0378">Hydrolase</keyword>
<reference evidence="1" key="2">
    <citation type="journal article" date="2021" name="PeerJ">
        <title>Extensive microbial diversity within the chicken gut microbiome revealed by metagenomics and culture.</title>
        <authorList>
            <person name="Gilroy R."/>
            <person name="Ravi A."/>
            <person name="Getino M."/>
            <person name="Pursley I."/>
            <person name="Horton D.L."/>
            <person name="Alikhan N.F."/>
            <person name="Baker D."/>
            <person name="Gharbi K."/>
            <person name="Hall N."/>
            <person name="Watson M."/>
            <person name="Adriaenssens E.M."/>
            <person name="Foster-Nyarko E."/>
            <person name="Jarju S."/>
            <person name="Secka A."/>
            <person name="Antonio M."/>
            <person name="Oren A."/>
            <person name="Chaudhuri R.R."/>
            <person name="La Ragione R."/>
            <person name="Hildebrand F."/>
            <person name="Pallen M.J."/>
        </authorList>
    </citation>
    <scope>NUCLEOTIDE SEQUENCE</scope>
    <source>
        <strain evidence="1">CHK190-19873</strain>
    </source>
</reference>
<dbReference type="InterPro" id="IPR023214">
    <property type="entry name" value="HAD_sf"/>
</dbReference>
<dbReference type="NCBIfam" id="TIGR01484">
    <property type="entry name" value="HAD-SF-IIB"/>
    <property type="match status" value="1"/>
</dbReference>
<dbReference type="InterPro" id="IPR036412">
    <property type="entry name" value="HAD-like_sf"/>
</dbReference>
<dbReference type="Proteomes" id="UP000823935">
    <property type="component" value="Unassembled WGS sequence"/>
</dbReference>
<dbReference type="InterPro" id="IPR006379">
    <property type="entry name" value="HAD-SF_hydro_IIB"/>
</dbReference>
<organism evidence="1 2">
    <name type="scientific">Candidatus Limivivens intestinipullorum</name>
    <dbReference type="NCBI Taxonomy" id="2840858"/>
    <lineage>
        <taxon>Bacteria</taxon>
        <taxon>Bacillati</taxon>
        <taxon>Bacillota</taxon>
        <taxon>Clostridia</taxon>
        <taxon>Lachnospirales</taxon>
        <taxon>Lachnospiraceae</taxon>
        <taxon>Lachnospiraceae incertae sedis</taxon>
        <taxon>Candidatus Limivivens</taxon>
    </lineage>
</organism>
<sequence length="259" mass="28972">MICFDMDMTLYDHKSLTITPSALDAVRRLQREGHLVAVATGRDMDNDFSRPLAEIVRPDAIVHCNGEKVTVGDQKIRERFLEKDLIKRLLDYAEKAGFSIGSNLGPVGCFTHRERVIEREERVFGIRGREYRDPGELLNHDLYALAFFGEPWQAKRIEEAFPEVKLPLFAAKEGADVIRREASKAEGIEVLLEYYGMGWQDVVAFGDSMNDLEMVRAAGLGIAMGNAVPALKEAADYVTAPIWEDGVVKGLLQFGLVEP</sequence>
<protein>
    <submittedName>
        <fullName evidence="1">Cof-type HAD-IIB family hydrolase</fullName>
    </submittedName>
</protein>
<accession>A0A9D1JM37</accession>
<dbReference type="Gene3D" id="3.40.50.1000">
    <property type="entry name" value="HAD superfamily/HAD-like"/>
    <property type="match status" value="1"/>
</dbReference>
<dbReference type="PANTHER" id="PTHR10000">
    <property type="entry name" value="PHOSPHOSERINE PHOSPHATASE"/>
    <property type="match status" value="1"/>
</dbReference>
<dbReference type="SUPFAM" id="SSF56784">
    <property type="entry name" value="HAD-like"/>
    <property type="match status" value="1"/>
</dbReference>
<dbReference type="GO" id="GO:0016791">
    <property type="term" value="F:phosphatase activity"/>
    <property type="evidence" value="ECO:0007669"/>
    <property type="project" value="TreeGrafter"/>
</dbReference>
<dbReference type="GO" id="GO:0000287">
    <property type="term" value="F:magnesium ion binding"/>
    <property type="evidence" value="ECO:0007669"/>
    <property type="project" value="TreeGrafter"/>
</dbReference>
<reference evidence="1" key="1">
    <citation type="submission" date="2020-10" db="EMBL/GenBank/DDBJ databases">
        <authorList>
            <person name="Gilroy R."/>
        </authorList>
    </citation>
    <scope>NUCLEOTIDE SEQUENCE</scope>
    <source>
        <strain evidence="1">CHK190-19873</strain>
    </source>
</reference>
<comment type="caution">
    <text evidence="1">The sequence shown here is derived from an EMBL/GenBank/DDBJ whole genome shotgun (WGS) entry which is preliminary data.</text>
</comment>